<sequence>AERAAVNAPMQGTAADIIKRAMITVDAWLAPRADANC</sequence>
<protein>
    <submittedName>
        <fullName evidence="2">DNA-directed DNA polymerase, family A domain protein</fullName>
        <ecNumber evidence="2">2.7.7.7</ecNumber>
    </submittedName>
</protein>
<dbReference type="GO" id="GO:0003677">
    <property type="term" value="F:DNA binding"/>
    <property type="evidence" value="ECO:0007669"/>
    <property type="project" value="InterPro"/>
</dbReference>
<dbReference type="GO" id="GO:0003887">
    <property type="term" value="F:DNA-directed DNA polymerase activity"/>
    <property type="evidence" value="ECO:0007669"/>
    <property type="project" value="UniProtKB-KW"/>
</dbReference>
<name>T1CLY1_9ZZZZ</name>
<dbReference type="Gene3D" id="3.30.70.370">
    <property type="match status" value="1"/>
</dbReference>
<dbReference type="AlphaFoldDB" id="T1CLY1"/>
<dbReference type="InterPro" id="IPR043502">
    <property type="entry name" value="DNA/RNA_pol_sf"/>
</dbReference>
<dbReference type="SUPFAM" id="SSF56672">
    <property type="entry name" value="DNA/RNA polymerases"/>
    <property type="match status" value="1"/>
</dbReference>
<reference evidence="2" key="1">
    <citation type="submission" date="2013-08" db="EMBL/GenBank/DDBJ databases">
        <authorList>
            <person name="Mendez C."/>
            <person name="Richter M."/>
            <person name="Ferrer M."/>
            <person name="Sanchez J."/>
        </authorList>
    </citation>
    <scope>NUCLEOTIDE SEQUENCE</scope>
</reference>
<dbReference type="InterPro" id="IPR001098">
    <property type="entry name" value="DNA-dir_DNA_pol_A_palm_dom"/>
</dbReference>
<comment type="caution">
    <text evidence="2">The sequence shown here is derived from an EMBL/GenBank/DDBJ whole genome shotgun (WGS) entry which is preliminary data.</text>
</comment>
<evidence type="ECO:0000259" key="1">
    <source>
        <dbReference type="Pfam" id="PF00476"/>
    </source>
</evidence>
<organism evidence="2">
    <name type="scientific">mine drainage metagenome</name>
    <dbReference type="NCBI Taxonomy" id="410659"/>
    <lineage>
        <taxon>unclassified sequences</taxon>
        <taxon>metagenomes</taxon>
        <taxon>ecological metagenomes</taxon>
    </lineage>
</organism>
<dbReference type="GO" id="GO:0006260">
    <property type="term" value="P:DNA replication"/>
    <property type="evidence" value="ECO:0007669"/>
    <property type="project" value="InterPro"/>
</dbReference>
<reference evidence="2" key="2">
    <citation type="journal article" date="2014" name="ISME J.">
        <title>Microbial stratification in low pH oxic and suboxic macroscopic growths along an acid mine drainage.</title>
        <authorList>
            <person name="Mendez-Garcia C."/>
            <person name="Mesa V."/>
            <person name="Sprenger R.R."/>
            <person name="Richter M."/>
            <person name="Diez M.S."/>
            <person name="Solano J."/>
            <person name="Bargiela R."/>
            <person name="Golyshina O.V."/>
            <person name="Manteca A."/>
            <person name="Ramos J.L."/>
            <person name="Gallego J.R."/>
            <person name="Llorente I."/>
            <person name="Martins Dos Santos V.A."/>
            <person name="Jensen O.N."/>
            <person name="Pelaez A.I."/>
            <person name="Sanchez J."/>
            <person name="Ferrer M."/>
        </authorList>
    </citation>
    <scope>NUCLEOTIDE SEQUENCE</scope>
</reference>
<keyword evidence="2" id="KW-0239">DNA-directed DNA polymerase</keyword>
<gene>
    <name evidence="2" type="ORF">B1B_05405</name>
</gene>
<feature type="domain" description="DNA-directed DNA polymerase family A palm" evidence="1">
    <location>
        <begin position="1"/>
        <end position="31"/>
    </location>
</feature>
<dbReference type="Pfam" id="PF00476">
    <property type="entry name" value="DNA_pol_A"/>
    <property type="match status" value="1"/>
</dbReference>
<feature type="non-terminal residue" evidence="2">
    <location>
        <position position="1"/>
    </location>
</feature>
<dbReference type="EC" id="2.7.7.7" evidence="2"/>
<evidence type="ECO:0000313" key="2">
    <source>
        <dbReference type="EMBL" id="EQD69309.1"/>
    </source>
</evidence>
<dbReference type="Gene3D" id="1.10.150.20">
    <property type="entry name" value="5' to 3' exonuclease, C-terminal subdomain"/>
    <property type="match status" value="1"/>
</dbReference>
<accession>T1CLY1</accession>
<dbReference type="EMBL" id="AUZY01003422">
    <property type="protein sequence ID" value="EQD69309.1"/>
    <property type="molecule type" value="Genomic_DNA"/>
</dbReference>
<keyword evidence="2" id="KW-0548">Nucleotidyltransferase</keyword>
<proteinExistence type="predicted"/>
<keyword evidence="2" id="KW-0808">Transferase</keyword>